<feature type="region of interest" description="Disordered" evidence="1">
    <location>
        <begin position="43"/>
        <end position="63"/>
    </location>
</feature>
<keyword evidence="2" id="KW-0812">Transmembrane</keyword>
<organism evidence="3 4">
    <name type="scientific">Pseudomonas aeruginosa</name>
    <dbReference type="NCBI Taxonomy" id="287"/>
    <lineage>
        <taxon>Bacteria</taxon>
        <taxon>Pseudomonadati</taxon>
        <taxon>Pseudomonadota</taxon>
        <taxon>Gammaproteobacteria</taxon>
        <taxon>Pseudomonadales</taxon>
        <taxon>Pseudomonadaceae</taxon>
        <taxon>Pseudomonas</taxon>
    </lineage>
</organism>
<dbReference type="AlphaFoldDB" id="A0A367MFG8"/>
<keyword evidence="2" id="KW-0472">Membrane</keyword>
<dbReference type="EMBL" id="QORE01000073">
    <property type="protein sequence ID" value="RCI76118.1"/>
    <property type="molecule type" value="Genomic_DNA"/>
</dbReference>
<protein>
    <submittedName>
        <fullName evidence="3">Uncharacterized protein</fullName>
    </submittedName>
</protein>
<sequence>MGEPAAIYLLVLKVIFAGCAGLFILLFILGLLEAFVYRLEKQRDPPSAQAVKNDVGSGGEDGSISAWCISIEAE</sequence>
<evidence type="ECO:0000256" key="1">
    <source>
        <dbReference type="SAM" id="MobiDB-lite"/>
    </source>
</evidence>
<name>A0A367MFG8_PSEAI</name>
<evidence type="ECO:0000313" key="4">
    <source>
        <dbReference type="Proteomes" id="UP000253594"/>
    </source>
</evidence>
<accession>A0A367MFG8</accession>
<evidence type="ECO:0000313" key="3">
    <source>
        <dbReference type="EMBL" id="RCI76118.1"/>
    </source>
</evidence>
<proteinExistence type="predicted"/>
<comment type="caution">
    <text evidence="3">The sequence shown here is derived from an EMBL/GenBank/DDBJ whole genome shotgun (WGS) entry which is preliminary data.</text>
</comment>
<dbReference type="Proteomes" id="UP000253594">
    <property type="component" value="Unassembled WGS sequence"/>
</dbReference>
<reference evidence="3 4" key="1">
    <citation type="submission" date="2018-07" db="EMBL/GenBank/DDBJ databases">
        <title>Mechanisms of high-level aminoglycoside resistance among Gram-negative pathogens in Brazil.</title>
        <authorList>
            <person name="Ballaben A.S."/>
            <person name="Darini A.L.C."/>
            <person name="Doi Y."/>
        </authorList>
    </citation>
    <scope>NUCLEOTIDE SEQUENCE [LARGE SCALE GENOMIC DNA]</scope>
    <source>
        <strain evidence="3 4">B2-305</strain>
    </source>
</reference>
<gene>
    <name evidence="3" type="ORF">DT376_04085</name>
</gene>
<feature type="transmembrane region" description="Helical" evidence="2">
    <location>
        <begin position="6"/>
        <end position="32"/>
    </location>
</feature>
<evidence type="ECO:0000256" key="2">
    <source>
        <dbReference type="SAM" id="Phobius"/>
    </source>
</evidence>
<keyword evidence="2" id="KW-1133">Transmembrane helix</keyword>